<evidence type="ECO:0000313" key="4">
    <source>
        <dbReference type="EMBL" id="WDI30479.1"/>
    </source>
</evidence>
<evidence type="ECO:0000256" key="1">
    <source>
        <dbReference type="ARBA" id="ARBA00022729"/>
    </source>
</evidence>
<feature type="domain" description="Outer membrane protein beta-barrel" evidence="3">
    <location>
        <begin position="8"/>
        <end position="216"/>
    </location>
</feature>
<dbReference type="KEGG" id="hfl:PUV54_10970"/>
<dbReference type="RefSeq" id="WP_274492281.1">
    <property type="nucleotide sequence ID" value="NZ_CP118166.1"/>
</dbReference>
<evidence type="ECO:0000256" key="2">
    <source>
        <dbReference type="SAM" id="SignalP"/>
    </source>
</evidence>
<keyword evidence="1 2" id="KW-0732">Signal</keyword>
<dbReference type="InterPro" id="IPR011250">
    <property type="entry name" value="OMP/PagP_B-barrel"/>
</dbReference>
<accession>A0AAF0CEN2</accession>
<gene>
    <name evidence="4" type="ORF">PUV54_10970</name>
</gene>
<keyword evidence="5" id="KW-1185">Reference proteome</keyword>
<dbReference type="Proteomes" id="UP001214043">
    <property type="component" value="Chromosome"/>
</dbReference>
<evidence type="ECO:0000313" key="5">
    <source>
        <dbReference type="Proteomes" id="UP001214043"/>
    </source>
</evidence>
<dbReference type="AlphaFoldDB" id="A0AAF0CEN2"/>
<dbReference type="Pfam" id="PF13505">
    <property type="entry name" value="OMP_b-brl"/>
    <property type="match status" value="1"/>
</dbReference>
<evidence type="ECO:0000259" key="3">
    <source>
        <dbReference type="Pfam" id="PF13505"/>
    </source>
</evidence>
<reference evidence="4" key="1">
    <citation type="submission" date="2023-02" db="EMBL/GenBank/DDBJ databases">
        <title>Genome sequence of Hyphococcus flavus.</title>
        <authorList>
            <person name="Rong J.-C."/>
            <person name="Zhao Q."/>
            <person name="Yi M."/>
            <person name="Wu J.-Y."/>
        </authorList>
    </citation>
    <scope>NUCLEOTIDE SEQUENCE</scope>
    <source>
        <strain evidence="4">MCCC 1K03223</strain>
    </source>
</reference>
<protein>
    <submittedName>
        <fullName evidence="4">Outer membrane beta-barrel protein</fullName>
    </submittedName>
</protein>
<proteinExistence type="predicted"/>
<feature type="signal peptide" evidence="2">
    <location>
        <begin position="1"/>
        <end position="22"/>
    </location>
</feature>
<dbReference type="InterPro" id="IPR027385">
    <property type="entry name" value="Beta-barrel_OMP"/>
</dbReference>
<dbReference type="Gene3D" id="2.40.160.20">
    <property type="match status" value="1"/>
</dbReference>
<dbReference type="EMBL" id="CP118166">
    <property type="protein sequence ID" value="WDI30479.1"/>
    <property type="molecule type" value="Genomic_DNA"/>
</dbReference>
<sequence length="216" mass="22848">MLKRASSLALSISLITGGAAQAEDNSWYASGQFGVRAVEREEIRAPSVDIDFELHNGLYASGAIGKIFDAGGVNFRLEAEAAWREGGDIRDFNINGVDGAAIGDGISAVSFMANGIIDIKNRSRFTPYFGGGIGVAKLSADISDGANMVMDKATSLSAQGIVGVDIGLSENFSVFTDLRYFKSFNATMTLQGTSGTADVDVDYDAYTFGVGLKYKF</sequence>
<organism evidence="4 5">
    <name type="scientific">Hyphococcus flavus</name>
    <dbReference type="NCBI Taxonomy" id="1866326"/>
    <lineage>
        <taxon>Bacteria</taxon>
        <taxon>Pseudomonadati</taxon>
        <taxon>Pseudomonadota</taxon>
        <taxon>Alphaproteobacteria</taxon>
        <taxon>Parvularculales</taxon>
        <taxon>Parvularculaceae</taxon>
        <taxon>Hyphococcus</taxon>
    </lineage>
</organism>
<feature type="chain" id="PRO_5042130908" evidence="2">
    <location>
        <begin position="23"/>
        <end position="216"/>
    </location>
</feature>
<dbReference type="SUPFAM" id="SSF56925">
    <property type="entry name" value="OMPA-like"/>
    <property type="match status" value="1"/>
</dbReference>
<name>A0AAF0CEN2_9PROT</name>